<evidence type="ECO:0000256" key="17">
    <source>
        <dbReference type="PIRSR" id="PIRSR000130-4"/>
    </source>
</evidence>
<evidence type="ECO:0000256" key="20">
    <source>
        <dbReference type="RuleBase" id="RU003928"/>
    </source>
</evidence>
<proteinExistence type="inferred from homology"/>
<evidence type="ECO:0000256" key="5">
    <source>
        <dbReference type="ARBA" id="ARBA00022737"/>
    </source>
</evidence>
<evidence type="ECO:0000256" key="8">
    <source>
        <dbReference type="ARBA" id="ARBA00022958"/>
    </source>
</evidence>
<dbReference type="PANTHER" id="PTHR11911:SF111">
    <property type="entry name" value="INOSINE-5'-MONOPHOSPHATE DEHYDROGENASE"/>
    <property type="match status" value="1"/>
</dbReference>
<evidence type="ECO:0000256" key="1">
    <source>
        <dbReference type="ARBA" id="ARBA00001958"/>
    </source>
</evidence>
<feature type="domain" description="CBS" evidence="21">
    <location>
        <begin position="152"/>
        <end position="210"/>
    </location>
</feature>
<reference evidence="23" key="1">
    <citation type="submission" date="2018-02" db="EMBL/GenBank/DDBJ databases">
        <title>Genome sequencing of Solimonas sp. HR-BB.</title>
        <authorList>
            <person name="Lee Y."/>
            <person name="Jeon C.O."/>
        </authorList>
    </citation>
    <scope>NUCLEOTIDE SEQUENCE [LARGE SCALE GENOMIC DNA]</scope>
    <source>
        <strain evidence="23">HR-E</strain>
    </source>
</reference>
<feature type="binding site" evidence="13 15">
    <location>
        <position position="417"/>
    </location>
    <ligand>
        <name>IMP</name>
        <dbReference type="ChEBI" id="CHEBI:58053"/>
    </ligand>
</feature>
<dbReference type="FunFam" id="3.20.20.70:FF:000003">
    <property type="entry name" value="GMP reductase"/>
    <property type="match status" value="1"/>
</dbReference>
<comment type="catalytic activity">
    <reaction evidence="12 13 20">
        <text>IMP + NAD(+) + H2O = XMP + NADH + H(+)</text>
        <dbReference type="Rhea" id="RHEA:11708"/>
        <dbReference type="ChEBI" id="CHEBI:15377"/>
        <dbReference type="ChEBI" id="CHEBI:15378"/>
        <dbReference type="ChEBI" id="CHEBI:57464"/>
        <dbReference type="ChEBI" id="CHEBI:57540"/>
        <dbReference type="ChEBI" id="CHEBI:57945"/>
        <dbReference type="ChEBI" id="CHEBI:58053"/>
        <dbReference type="EC" id="1.1.1.205"/>
    </reaction>
</comment>
<dbReference type="PANTHER" id="PTHR11911">
    <property type="entry name" value="INOSINE-5-MONOPHOSPHATE DEHYDROGENASE RELATED"/>
    <property type="match status" value="1"/>
</dbReference>
<evidence type="ECO:0000256" key="12">
    <source>
        <dbReference type="ARBA" id="ARBA00048028"/>
    </source>
</evidence>
<dbReference type="CDD" id="cd00381">
    <property type="entry name" value="IMPDH"/>
    <property type="match status" value="1"/>
</dbReference>
<feature type="binding site" description="in other chain" evidence="13 17">
    <location>
        <position position="301"/>
    </location>
    <ligand>
        <name>K(+)</name>
        <dbReference type="ChEBI" id="CHEBI:29103"/>
        <note>ligand shared between two tetrameric partners</note>
    </ligand>
</feature>
<dbReference type="Pfam" id="PF00478">
    <property type="entry name" value="IMPDH"/>
    <property type="match status" value="1"/>
</dbReference>
<evidence type="ECO:0000256" key="14">
    <source>
        <dbReference type="PIRSR" id="PIRSR000130-1"/>
    </source>
</evidence>
<keyword evidence="11 18" id="KW-0129">CBS domain</keyword>
<dbReference type="NCBIfam" id="TIGR01302">
    <property type="entry name" value="IMP_dehydrog"/>
    <property type="match status" value="1"/>
</dbReference>
<keyword evidence="23" id="KW-1185">Reference proteome</keyword>
<dbReference type="GO" id="GO:0006177">
    <property type="term" value="P:GMP biosynthetic process"/>
    <property type="evidence" value="ECO:0007669"/>
    <property type="project" value="UniProtKB-UniRule"/>
</dbReference>
<comment type="subunit">
    <text evidence="3 13">Homotetramer.</text>
</comment>
<sequence length="489" mass="52052">MLEIVQEALTFDDVLLLPAYSDILPKDACLKTRLTRGIHLNVPLVSAAMDTVTEARMAIAIAQEGGIGILHKNMEISAQAAEVRRVKKFEAGMVQDPITVSPKTTVGELIEITKANRISGVPVMQGDQVVGIVTSRDLRFETRMDLPVSAIMTPQEKLVTVREGESPERIKALLHEHRIEKVLVIDDNYRLKGLITVNDFQKAERYPTACKDGHGRLRVGAAVGTGAETPARVEALIEAGADVLVVDTAHGHSQGVIERVRWIKTHFPNMQVIGGNIATGDAALALLDAGADAVKVGIGPGSICTTRIVAGIGVPQISAIDLVARALNDQIPLIADGGIRYSGDIAKAIAAGASSIMIGSLLAGTEEAPGEVELFQGRYYKAYRGMGSLGAMAQRGGGSADRYFQDASAGVEKLVPEGIEGRVAYKGPMSGIIHQLIGGLRSSMGYTGSVNIEDMRTKPKFVKITAAGMKESHVHDVTITKEAPNYRVG</sequence>
<comment type="activity regulation">
    <text evidence="13">Mycophenolic acid (MPA) is a non-competitive inhibitor that prevents formation of the closed enzyme conformation by binding to the same site as the amobile flap. In contrast, mizoribine monophosphate (MZP) is a competitive inhibitor that induces the closed conformation. MPA is a potent inhibitor of mammalian IMPDHs but a poor inhibitor of the bacterial enzymes. MZP is a more potent inhibitor of bacterial IMPDH.</text>
</comment>
<evidence type="ECO:0000256" key="19">
    <source>
        <dbReference type="RuleBase" id="RU003927"/>
    </source>
</evidence>
<dbReference type="PROSITE" id="PS00487">
    <property type="entry name" value="IMP_DH_GMP_RED"/>
    <property type="match status" value="1"/>
</dbReference>
<evidence type="ECO:0000256" key="15">
    <source>
        <dbReference type="PIRSR" id="PIRSR000130-2"/>
    </source>
</evidence>
<feature type="binding site" evidence="16">
    <location>
        <begin position="247"/>
        <end position="249"/>
    </location>
    <ligand>
        <name>NAD(+)</name>
        <dbReference type="ChEBI" id="CHEBI:57540"/>
    </ligand>
</feature>
<keyword evidence="4 13" id="KW-0479">Metal-binding</keyword>
<dbReference type="EC" id="1.1.1.205" evidence="13 20"/>
<dbReference type="GO" id="GO:0046872">
    <property type="term" value="F:metal ion binding"/>
    <property type="evidence" value="ECO:0007669"/>
    <property type="project" value="UniProtKB-UniRule"/>
</dbReference>
<evidence type="ECO:0000259" key="21">
    <source>
        <dbReference type="PROSITE" id="PS51371"/>
    </source>
</evidence>
<accession>A0A2P6AS05</accession>
<feature type="active site" description="Proton acceptor" evidence="13 14">
    <location>
        <position position="402"/>
    </location>
</feature>
<comment type="caution">
    <text evidence="22">The sequence shown here is derived from an EMBL/GenBank/DDBJ whole genome shotgun (WGS) entry which is preliminary data.</text>
</comment>
<name>A0A2P6AS05_9GAMM</name>
<feature type="binding site" evidence="13 16">
    <location>
        <begin position="297"/>
        <end position="299"/>
    </location>
    <ligand>
        <name>NAD(+)</name>
        <dbReference type="ChEBI" id="CHEBI:57540"/>
    </ligand>
</feature>
<organism evidence="22 23">
    <name type="scientific">Amnimonas aquatica</name>
    <dbReference type="NCBI Taxonomy" id="2094561"/>
    <lineage>
        <taxon>Bacteria</taxon>
        <taxon>Pseudomonadati</taxon>
        <taxon>Pseudomonadota</taxon>
        <taxon>Gammaproteobacteria</taxon>
        <taxon>Moraxellales</taxon>
        <taxon>Moraxellaceae</taxon>
        <taxon>Amnimonas</taxon>
    </lineage>
</organism>
<evidence type="ECO:0000256" key="9">
    <source>
        <dbReference type="ARBA" id="ARBA00023002"/>
    </source>
</evidence>
<evidence type="ECO:0000256" key="3">
    <source>
        <dbReference type="ARBA" id="ARBA00011881"/>
    </source>
</evidence>
<keyword evidence="9 13" id="KW-0560">Oxidoreductase</keyword>
<keyword evidence="7 13" id="KW-0658">Purine biosynthesis</keyword>
<evidence type="ECO:0000256" key="4">
    <source>
        <dbReference type="ARBA" id="ARBA00022723"/>
    </source>
</evidence>
<evidence type="ECO:0000313" key="23">
    <source>
        <dbReference type="Proteomes" id="UP000243900"/>
    </source>
</evidence>
<feature type="binding site" evidence="13 15">
    <location>
        <begin position="359"/>
        <end position="360"/>
    </location>
    <ligand>
        <name>IMP</name>
        <dbReference type="ChEBI" id="CHEBI:58053"/>
    </ligand>
</feature>
<feature type="domain" description="CBS" evidence="21">
    <location>
        <begin position="93"/>
        <end position="148"/>
    </location>
</feature>
<feature type="binding site" evidence="13 15">
    <location>
        <begin position="336"/>
        <end position="338"/>
    </location>
    <ligand>
        <name>IMP</name>
        <dbReference type="ChEBI" id="CHEBI:58053"/>
    </ligand>
</feature>
<feature type="binding site" description="in other chain" evidence="13 17">
    <location>
        <position position="299"/>
    </location>
    <ligand>
        <name>K(+)</name>
        <dbReference type="ChEBI" id="CHEBI:29103"/>
        <note>ligand shared between two tetrameric partners</note>
    </ligand>
</feature>
<dbReference type="GO" id="GO:0003938">
    <property type="term" value="F:IMP dehydrogenase activity"/>
    <property type="evidence" value="ECO:0007669"/>
    <property type="project" value="UniProtKB-UniRule"/>
</dbReference>
<dbReference type="SMART" id="SM00116">
    <property type="entry name" value="CBS"/>
    <property type="match status" value="2"/>
</dbReference>
<dbReference type="Gene3D" id="3.20.20.70">
    <property type="entry name" value="Aldolase class I"/>
    <property type="match status" value="1"/>
</dbReference>
<keyword evidence="6 13" id="KW-0332">GMP biosynthesis</keyword>
<comment type="pathway">
    <text evidence="13 20">Purine metabolism; XMP biosynthesis via de novo pathway; XMP from IMP: step 1/1.</text>
</comment>
<feature type="binding site" evidence="13 15">
    <location>
        <position position="302"/>
    </location>
    <ligand>
        <name>IMP</name>
        <dbReference type="ChEBI" id="CHEBI:58053"/>
    </ligand>
</feature>
<feature type="binding site" evidence="13">
    <location>
        <position position="473"/>
    </location>
    <ligand>
        <name>K(+)</name>
        <dbReference type="ChEBI" id="CHEBI:29103"/>
        <note>ligand shared between two tetrameric partners</note>
    </ligand>
</feature>
<keyword evidence="10 13" id="KW-0520">NAD</keyword>
<dbReference type="InterPro" id="IPR005990">
    <property type="entry name" value="IMP_DH"/>
</dbReference>
<dbReference type="SUPFAM" id="SSF54631">
    <property type="entry name" value="CBS-domain pair"/>
    <property type="match status" value="1"/>
</dbReference>
<evidence type="ECO:0000256" key="18">
    <source>
        <dbReference type="PROSITE-ProRule" id="PRU00703"/>
    </source>
</evidence>
<comment type="similarity">
    <text evidence="2 13 19">Belongs to the IMPDH/GMPR family.</text>
</comment>
<dbReference type="AlphaFoldDB" id="A0A2P6AS05"/>
<dbReference type="InterPro" id="IPR001093">
    <property type="entry name" value="IMP_DH_GMPRt"/>
</dbReference>
<protein>
    <recommendedName>
        <fullName evidence="13 20">Inosine-5'-monophosphate dehydrogenase</fullName>
        <shortName evidence="13">IMP dehydrogenase</shortName>
        <shortName evidence="13">IMPD</shortName>
        <shortName evidence="13">IMPDH</shortName>
        <ecNumber evidence="13 20">1.1.1.205</ecNumber>
    </recommendedName>
</protein>
<keyword evidence="5" id="KW-0677">Repeat</keyword>
<dbReference type="SMART" id="SM01240">
    <property type="entry name" value="IMPDH"/>
    <property type="match status" value="1"/>
</dbReference>
<dbReference type="PIRSF" id="PIRSF000130">
    <property type="entry name" value="IMPDH"/>
    <property type="match status" value="1"/>
</dbReference>
<evidence type="ECO:0000313" key="22">
    <source>
        <dbReference type="EMBL" id="PQA40629.1"/>
    </source>
</evidence>
<dbReference type="InterPro" id="IPR000644">
    <property type="entry name" value="CBS_dom"/>
</dbReference>
<evidence type="ECO:0000256" key="11">
    <source>
        <dbReference type="ARBA" id="ARBA00023122"/>
    </source>
</evidence>
<feature type="active site" description="Thioimidate intermediate" evidence="13 14">
    <location>
        <position position="304"/>
    </location>
</feature>
<comment type="function">
    <text evidence="13">Catalyzes the conversion of inosine 5'-phosphate (IMP) to xanthosine 5'-phosphate (XMP), the first committed and rate-limiting step in the de novo synthesis of guanine nucleotides, and therefore plays an important role in the regulation of cell growth.</text>
</comment>
<dbReference type="CDD" id="cd04601">
    <property type="entry name" value="CBS_pair_IMPDH"/>
    <property type="match status" value="1"/>
</dbReference>
<feature type="binding site" evidence="13">
    <location>
        <position position="472"/>
    </location>
    <ligand>
        <name>K(+)</name>
        <dbReference type="ChEBI" id="CHEBI:29103"/>
        <note>ligand shared between two tetrameric partners</note>
    </ligand>
</feature>
<feature type="binding site" evidence="13">
    <location>
        <position position="247"/>
    </location>
    <ligand>
        <name>NAD(+)</name>
        <dbReference type="ChEBI" id="CHEBI:57540"/>
    </ligand>
</feature>
<evidence type="ECO:0000256" key="2">
    <source>
        <dbReference type="ARBA" id="ARBA00005502"/>
    </source>
</evidence>
<dbReference type="InterPro" id="IPR015875">
    <property type="entry name" value="IMP_DH/GMP_Rdtase_CS"/>
</dbReference>
<evidence type="ECO:0000256" key="6">
    <source>
        <dbReference type="ARBA" id="ARBA00022749"/>
    </source>
</evidence>
<evidence type="ECO:0000256" key="10">
    <source>
        <dbReference type="ARBA" id="ARBA00023027"/>
    </source>
</evidence>
<dbReference type="OrthoDB" id="9805398at2"/>
<feature type="binding site" evidence="13 15">
    <location>
        <begin position="383"/>
        <end position="387"/>
    </location>
    <ligand>
        <name>IMP</name>
        <dbReference type="ChEBI" id="CHEBI:58053"/>
    </ligand>
</feature>
<comment type="caution">
    <text evidence="13">Lacks conserved residue(s) required for the propagation of feature annotation.</text>
</comment>
<feature type="binding site" description="in other chain" evidence="13 17">
    <location>
        <position position="304"/>
    </location>
    <ligand>
        <name>K(+)</name>
        <dbReference type="ChEBI" id="CHEBI:29103"/>
        <note>ligand shared between two tetrameric partners</note>
    </ligand>
</feature>
<evidence type="ECO:0000256" key="13">
    <source>
        <dbReference type="HAMAP-Rule" id="MF_01964"/>
    </source>
</evidence>
<dbReference type="PROSITE" id="PS51371">
    <property type="entry name" value="CBS"/>
    <property type="match status" value="2"/>
</dbReference>
<dbReference type="Pfam" id="PF00571">
    <property type="entry name" value="CBS"/>
    <property type="match status" value="2"/>
</dbReference>
<dbReference type="InterPro" id="IPR046342">
    <property type="entry name" value="CBS_dom_sf"/>
</dbReference>
<gene>
    <name evidence="13" type="primary">guaB</name>
    <name evidence="22" type="ORF">C5O18_06445</name>
</gene>
<dbReference type="InterPro" id="IPR013785">
    <property type="entry name" value="Aldolase_TIM"/>
</dbReference>
<dbReference type="UniPathway" id="UPA00601">
    <property type="reaction ID" value="UER00295"/>
</dbReference>
<dbReference type="GO" id="GO:0000166">
    <property type="term" value="F:nucleotide binding"/>
    <property type="evidence" value="ECO:0007669"/>
    <property type="project" value="UniProtKB-UniRule"/>
</dbReference>
<keyword evidence="8 13" id="KW-0630">Potassium</keyword>
<dbReference type="HAMAP" id="MF_01964">
    <property type="entry name" value="IMPDH"/>
    <property type="match status" value="1"/>
</dbReference>
<evidence type="ECO:0000256" key="7">
    <source>
        <dbReference type="ARBA" id="ARBA00022755"/>
    </source>
</evidence>
<dbReference type="SUPFAM" id="SSF51412">
    <property type="entry name" value="Inosine monophosphate dehydrogenase (IMPDH)"/>
    <property type="match status" value="1"/>
</dbReference>
<dbReference type="EMBL" id="PTQZ01000139">
    <property type="protein sequence ID" value="PQA40629.1"/>
    <property type="molecule type" value="Genomic_DNA"/>
</dbReference>
<comment type="cofactor">
    <cofactor evidence="1 13">
        <name>K(+)</name>
        <dbReference type="ChEBI" id="CHEBI:29103"/>
    </cofactor>
</comment>
<feature type="binding site" evidence="13">
    <location>
        <position position="471"/>
    </location>
    <ligand>
        <name>K(+)</name>
        <dbReference type="ChEBI" id="CHEBI:29103"/>
        <note>ligand shared between two tetrameric partners</note>
    </ligand>
</feature>
<dbReference type="RefSeq" id="WP_105192517.1">
    <property type="nucleotide sequence ID" value="NZ_PTQZ01000139.1"/>
</dbReference>
<dbReference type="GO" id="GO:0006183">
    <property type="term" value="P:GTP biosynthetic process"/>
    <property type="evidence" value="ECO:0007669"/>
    <property type="project" value="TreeGrafter"/>
</dbReference>
<dbReference type="Proteomes" id="UP000243900">
    <property type="component" value="Unassembled WGS sequence"/>
</dbReference>
<evidence type="ECO:0000256" key="16">
    <source>
        <dbReference type="PIRSR" id="PIRSR000130-3"/>
    </source>
</evidence>